<evidence type="ECO:0000313" key="3">
    <source>
        <dbReference type="EMBL" id="KAK6361951.1"/>
    </source>
</evidence>
<gene>
    <name evidence="3" type="ORF">TWF730_005657</name>
</gene>
<keyword evidence="4" id="KW-1185">Reference proteome</keyword>
<dbReference type="Proteomes" id="UP001373714">
    <property type="component" value="Unassembled WGS sequence"/>
</dbReference>
<evidence type="ECO:0000313" key="4">
    <source>
        <dbReference type="Proteomes" id="UP001373714"/>
    </source>
</evidence>
<organism evidence="3 4">
    <name type="scientific">Orbilia blumenaviensis</name>
    <dbReference type="NCBI Taxonomy" id="1796055"/>
    <lineage>
        <taxon>Eukaryota</taxon>
        <taxon>Fungi</taxon>
        <taxon>Dikarya</taxon>
        <taxon>Ascomycota</taxon>
        <taxon>Pezizomycotina</taxon>
        <taxon>Orbiliomycetes</taxon>
        <taxon>Orbiliales</taxon>
        <taxon>Orbiliaceae</taxon>
        <taxon>Orbilia</taxon>
    </lineage>
</organism>
<feature type="compositionally biased region" description="Basic and acidic residues" evidence="1">
    <location>
        <begin position="54"/>
        <end position="71"/>
    </location>
</feature>
<dbReference type="AlphaFoldDB" id="A0AAV9VLV0"/>
<feature type="chain" id="PRO_5043440798" evidence="2">
    <location>
        <begin position="21"/>
        <end position="114"/>
    </location>
</feature>
<sequence length="114" mass="12413">MHFSVVFTVLMATMSGITLAAPTPIPNAVAEIKIKLPFKLGGVSDAPSKRSIAEVVPEDRLNKRSQHDTKPKTGGFGKTSFSLLGFFPRKYYDKKPAASKRSPTEHEPEGGLEK</sequence>
<name>A0AAV9VLV0_9PEZI</name>
<feature type="region of interest" description="Disordered" evidence="1">
    <location>
        <begin position="95"/>
        <end position="114"/>
    </location>
</feature>
<feature type="signal peptide" evidence="2">
    <location>
        <begin position="1"/>
        <end position="20"/>
    </location>
</feature>
<accession>A0AAV9VLV0</accession>
<reference evidence="3 4" key="1">
    <citation type="submission" date="2019-10" db="EMBL/GenBank/DDBJ databases">
        <authorList>
            <person name="Palmer J.M."/>
        </authorList>
    </citation>
    <scope>NUCLEOTIDE SEQUENCE [LARGE SCALE GENOMIC DNA]</scope>
    <source>
        <strain evidence="3 4">TWF730</strain>
    </source>
</reference>
<keyword evidence="2" id="KW-0732">Signal</keyword>
<protein>
    <submittedName>
        <fullName evidence="3">Uncharacterized protein</fullName>
    </submittedName>
</protein>
<comment type="caution">
    <text evidence="3">The sequence shown here is derived from an EMBL/GenBank/DDBJ whole genome shotgun (WGS) entry which is preliminary data.</text>
</comment>
<evidence type="ECO:0000256" key="2">
    <source>
        <dbReference type="SAM" id="SignalP"/>
    </source>
</evidence>
<proteinExistence type="predicted"/>
<feature type="region of interest" description="Disordered" evidence="1">
    <location>
        <begin position="54"/>
        <end position="76"/>
    </location>
</feature>
<dbReference type="EMBL" id="JAVHNS010000002">
    <property type="protein sequence ID" value="KAK6361951.1"/>
    <property type="molecule type" value="Genomic_DNA"/>
</dbReference>
<evidence type="ECO:0000256" key="1">
    <source>
        <dbReference type="SAM" id="MobiDB-lite"/>
    </source>
</evidence>